<comment type="caution">
    <text evidence="1">The sequence shown here is derived from an EMBL/GenBank/DDBJ whole genome shotgun (WGS) entry which is preliminary data.</text>
</comment>
<name>A0A9X3BEI5_9MYCO</name>
<organism evidence="1 2">
    <name type="scientific">Mycolicibacterium rufum</name>
    <dbReference type="NCBI Taxonomy" id="318424"/>
    <lineage>
        <taxon>Bacteria</taxon>
        <taxon>Bacillati</taxon>
        <taxon>Actinomycetota</taxon>
        <taxon>Actinomycetes</taxon>
        <taxon>Mycobacteriales</taxon>
        <taxon>Mycobacteriaceae</taxon>
        <taxon>Mycolicibacterium</taxon>
    </lineage>
</organism>
<reference evidence="1" key="1">
    <citation type="submission" date="2020-07" db="EMBL/GenBank/DDBJ databases">
        <authorList>
            <person name="Pettersson B.M.F."/>
            <person name="Behra P.R.K."/>
            <person name="Ramesh M."/>
            <person name="Das S."/>
            <person name="Dasgupta S."/>
            <person name="Kirsebom L.A."/>
        </authorList>
    </citation>
    <scope>NUCLEOTIDE SEQUENCE</scope>
    <source>
        <strain evidence="1">DSM 45406</strain>
    </source>
</reference>
<dbReference type="Proteomes" id="UP001140272">
    <property type="component" value="Unassembled WGS sequence"/>
</dbReference>
<reference evidence="1" key="2">
    <citation type="journal article" date="2022" name="BMC Genomics">
        <title>Comparative genome analysis of mycobacteria focusing on tRNA and non-coding RNA.</title>
        <authorList>
            <person name="Behra P.R.K."/>
            <person name="Pettersson B.M.F."/>
            <person name="Ramesh M."/>
            <person name="Das S."/>
            <person name="Dasgupta S."/>
            <person name="Kirsebom L.A."/>
        </authorList>
    </citation>
    <scope>NUCLEOTIDE SEQUENCE</scope>
    <source>
        <strain evidence="1">DSM 45406</strain>
    </source>
</reference>
<evidence type="ECO:0000313" key="1">
    <source>
        <dbReference type="EMBL" id="MCV7069444.1"/>
    </source>
</evidence>
<protein>
    <submittedName>
        <fullName evidence="1">Uncharacterized protein</fullName>
    </submittedName>
</protein>
<gene>
    <name evidence="1" type="ORF">H7H73_01850</name>
</gene>
<sequence length="150" mass="16415">MAVATFWFQWNQTKQERIDRRAELNALQKAERDRIAAQARRIVPEITRSAFFGEDVWLGNIQNNSTGAITGLRVAVSAVDEEGKPVSDGYRKATGELDISQALESIISQTLRGSLGGAFAGHPMTAMLGQQLPVMPWCSGSHPKCPQSSE</sequence>
<accession>A0A9X3BEI5</accession>
<proteinExistence type="predicted"/>
<dbReference type="EMBL" id="JACKRN010000051">
    <property type="protein sequence ID" value="MCV7069444.1"/>
    <property type="molecule type" value="Genomic_DNA"/>
</dbReference>
<evidence type="ECO:0000313" key="2">
    <source>
        <dbReference type="Proteomes" id="UP001140272"/>
    </source>
</evidence>
<dbReference type="AlphaFoldDB" id="A0A9X3BEI5"/>